<evidence type="ECO:0000259" key="1">
    <source>
        <dbReference type="PROSITE" id="PS50878"/>
    </source>
</evidence>
<dbReference type="Pfam" id="PF00078">
    <property type="entry name" value="RVT_1"/>
    <property type="match status" value="1"/>
</dbReference>
<gene>
    <name evidence="2" type="ORF">HHI36_006471</name>
</gene>
<comment type="caution">
    <text evidence="2">The sequence shown here is derived from an EMBL/GenBank/DDBJ whole genome shotgun (WGS) entry which is preliminary data.</text>
</comment>
<sequence length="443" mass="51461">VYKSGVRTMVKNYRPISLISCLAKFFVKCLKKRLVNFFDENEILSKEQFGFREGCSTEDAMNRLISEITSHLNSGKKCTAVFIDLAKAFNTVPHDRLLNVLWHYGVRGTVWELFRNYLYDRQQAVRINGALSSMLPVEIGIPQGTVLGLISFLAYIKDLLFLDLGGSVTSYADDTAIAFWGATWKEVKSKMCEGLKITKTWLDSYKLPLNLEKTNYIAFSLPNASKAIFTVFKIDNQFIKEVAATKYLGVIIDQFLKWKPHMEYLSNRIRKLIHKFYLIRQVLGTRTLFIIYKSLIESLIKYGILVWGGLYENALYRLNVAQKYILKIIFKKKRLFPTKLLFNGEIVNIKTLYMVVAATFIQKNKVELNRINQLYTTRSNENQDIVIPISHKHINHRSIACLDPNIYNRLPTEIKQLKTIHKFKVECKKFIHSEAEYLEKLFK</sequence>
<dbReference type="PANTHER" id="PTHR33332">
    <property type="entry name" value="REVERSE TRANSCRIPTASE DOMAIN-CONTAINING PROTEIN"/>
    <property type="match status" value="1"/>
</dbReference>
<name>A0ABD2NXB1_9CUCU</name>
<feature type="domain" description="Reverse transcriptase" evidence="1">
    <location>
        <begin position="1"/>
        <end position="252"/>
    </location>
</feature>
<keyword evidence="3" id="KW-1185">Reference proteome</keyword>
<dbReference type="EMBL" id="JABFTP020000144">
    <property type="protein sequence ID" value="KAL3283323.1"/>
    <property type="molecule type" value="Genomic_DNA"/>
</dbReference>
<dbReference type="GO" id="GO:0071897">
    <property type="term" value="P:DNA biosynthetic process"/>
    <property type="evidence" value="ECO:0007669"/>
    <property type="project" value="UniProtKB-ARBA"/>
</dbReference>
<feature type="non-terminal residue" evidence="2">
    <location>
        <position position="1"/>
    </location>
</feature>
<dbReference type="AlphaFoldDB" id="A0ABD2NXB1"/>
<proteinExistence type="predicted"/>
<organism evidence="2 3">
    <name type="scientific">Cryptolaemus montrouzieri</name>
    <dbReference type="NCBI Taxonomy" id="559131"/>
    <lineage>
        <taxon>Eukaryota</taxon>
        <taxon>Metazoa</taxon>
        <taxon>Ecdysozoa</taxon>
        <taxon>Arthropoda</taxon>
        <taxon>Hexapoda</taxon>
        <taxon>Insecta</taxon>
        <taxon>Pterygota</taxon>
        <taxon>Neoptera</taxon>
        <taxon>Endopterygota</taxon>
        <taxon>Coleoptera</taxon>
        <taxon>Polyphaga</taxon>
        <taxon>Cucujiformia</taxon>
        <taxon>Coccinelloidea</taxon>
        <taxon>Coccinellidae</taxon>
        <taxon>Scymninae</taxon>
        <taxon>Scymnini</taxon>
        <taxon>Cryptolaemus</taxon>
    </lineage>
</organism>
<dbReference type="SUPFAM" id="SSF56672">
    <property type="entry name" value="DNA/RNA polymerases"/>
    <property type="match status" value="1"/>
</dbReference>
<protein>
    <recommendedName>
        <fullName evidence="1">Reverse transcriptase domain-containing protein</fullName>
    </recommendedName>
</protein>
<dbReference type="PROSITE" id="PS50878">
    <property type="entry name" value="RT_POL"/>
    <property type="match status" value="1"/>
</dbReference>
<dbReference type="CDD" id="cd01650">
    <property type="entry name" value="RT_nLTR_like"/>
    <property type="match status" value="1"/>
</dbReference>
<dbReference type="InterPro" id="IPR043502">
    <property type="entry name" value="DNA/RNA_pol_sf"/>
</dbReference>
<evidence type="ECO:0000313" key="3">
    <source>
        <dbReference type="Proteomes" id="UP001516400"/>
    </source>
</evidence>
<dbReference type="InterPro" id="IPR000477">
    <property type="entry name" value="RT_dom"/>
</dbReference>
<evidence type="ECO:0000313" key="2">
    <source>
        <dbReference type="EMBL" id="KAL3283323.1"/>
    </source>
</evidence>
<accession>A0ABD2NXB1</accession>
<dbReference type="Proteomes" id="UP001516400">
    <property type="component" value="Unassembled WGS sequence"/>
</dbReference>
<reference evidence="2 3" key="1">
    <citation type="journal article" date="2021" name="BMC Biol.">
        <title>Horizontally acquired antibacterial genes associated with adaptive radiation of ladybird beetles.</title>
        <authorList>
            <person name="Li H.S."/>
            <person name="Tang X.F."/>
            <person name="Huang Y.H."/>
            <person name="Xu Z.Y."/>
            <person name="Chen M.L."/>
            <person name="Du X.Y."/>
            <person name="Qiu B.Y."/>
            <person name="Chen P.T."/>
            <person name="Zhang W."/>
            <person name="Slipinski A."/>
            <person name="Escalona H.E."/>
            <person name="Waterhouse R.M."/>
            <person name="Zwick A."/>
            <person name="Pang H."/>
        </authorList>
    </citation>
    <scope>NUCLEOTIDE SEQUENCE [LARGE SCALE GENOMIC DNA]</scope>
    <source>
        <strain evidence="2">SYSU2018</strain>
    </source>
</reference>